<evidence type="ECO:0000256" key="1">
    <source>
        <dbReference type="ARBA" id="ARBA00093458"/>
    </source>
</evidence>
<gene>
    <name evidence="2" type="primary">AlNc14C442G11680</name>
    <name evidence="2" type="ORF">ALNC14_131600</name>
</gene>
<sequence length="301" mass="34461">MLRRFKRPRVNGNNTDIFAHYIDDITFFDDEVEISDVMNAIQLLHERYKRAFVLHRIIPLLYWHQIYAVLRNQTFVDQNIAKLRASHKLVTFSVRRGHRNAQSASVKVVPSSKFSGNDIILVPYEAYWSLVHQHLEEQQNALEIDPNSTQNQGKHQALLRFSLALPHMSEGSSLPVAAIVGAFQSISESASSTDSFQNDILWLRRLGFLLPTTSLHQEAYTLSIPNAGKFVTLMDKSRRQILSTLKRSRYHEILESQLASQLKLRYSHFPLAFHLADMEGARMIRRVKATSGTLVSLAQSH</sequence>
<organism evidence="2">
    <name type="scientific">Albugo laibachii Nc14</name>
    <dbReference type="NCBI Taxonomy" id="890382"/>
    <lineage>
        <taxon>Eukaryota</taxon>
        <taxon>Sar</taxon>
        <taxon>Stramenopiles</taxon>
        <taxon>Oomycota</taxon>
        <taxon>Peronosporomycetes</taxon>
        <taxon>Albuginales</taxon>
        <taxon>Albuginaceae</taxon>
        <taxon>Albugo</taxon>
    </lineage>
</organism>
<dbReference type="HOGENOM" id="CLU_080583_0_0_1"/>
<comment type="similarity">
    <text evidence="1">Belongs to the STK19 family.</text>
</comment>
<evidence type="ECO:0000313" key="2">
    <source>
        <dbReference type="EMBL" id="CCA27016.1"/>
    </source>
</evidence>
<proteinExistence type="inferred from homology"/>
<reference evidence="2" key="2">
    <citation type="submission" date="2011-02" db="EMBL/GenBank/DDBJ databases">
        <authorList>
            <person name="MacLean D."/>
        </authorList>
    </citation>
    <scope>NUCLEOTIDE SEQUENCE</scope>
</reference>
<dbReference type="InterPro" id="IPR018865">
    <property type="entry name" value="STK19-like"/>
</dbReference>
<dbReference type="EMBL" id="FR824485">
    <property type="protein sequence ID" value="CCA27016.1"/>
    <property type="molecule type" value="Genomic_DNA"/>
</dbReference>
<protein>
    <submittedName>
        <fullName evidence="2">Uncharacterized protein AlNc14C442G11680</fullName>
    </submittedName>
</protein>
<reference evidence="2" key="1">
    <citation type="journal article" date="2011" name="PLoS Biol.">
        <title>Gene gain and loss during evolution of obligate parasitism in the white rust pathogen of Arabidopsis thaliana.</title>
        <authorList>
            <person name="Kemen E."/>
            <person name="Gardiner A."/>
            <person name="Schultz-Larsen T."/>
            <person name="Kemen A.C."/>
            <person name="Balmuth A.L."/>
            <person name="Robert-Seilaniantz A."/>
            <person name="Bailey K."/>
            <person name="Holub E."/>
            <person name="Studholme D.J."/>
            <person name="Maclean D."/>
            <person name="Jones J.D."/>
        </authorList>
    </citation>
    <scope>NUCLEOTIDE SEQUENCE</scope>
</reference>
<dbReference type="PANTHER" id="PTHR15243">
    <property type="entry name" value="SERINE/THREONINE-PROTEIN KINASE 19"/>
    <property type="match status" value="1"/>
</dbReference>
<name>F0WZT9_9STRA</name>
<accession>F0WZT9</accession>
<dbReference type="PANTHER" id="PTHR15243:SF0">
    <property type="entry name" value="SERINE_THREONINE-PROTEIN KINASE 19"/>
    <property type="match status" value="1"/>
</dbReference>
<dbReference type="AlphaFoldDB" id="F0WZT9"/>
<dbReference type="GO" id="GO:0046579">
    <property type="term" value="P:positive regulation of Ras protein signal transduction"/>
    <property type="evidence" value="ECO:0007669"/>
    <property type="project" value="TreeGrafter"/>
</dbReference>
<dbReference type="Pfam" id="PF10494">
    <property type="entry name" value="Stk19"/>
    <property type="match status" value="1"/>
</dbReference>